<protein>
    <recommendedName>
        <fullName evidence="1">Mitochondrial import inner membrane translocase subunit</fullName>
    </recommendedName>
</protein>
<dbReference type="AlphaFoldDB" id="A0A699YVE1"/>
<evidence type="ECO:0000313" key="3">
    <source>
        <dbReference type="EMBL" id="GFH11608.1"/>
    </source>
</evidence>
<evidence type="ECO:0000259" key="2">
    <source>
        <dbReference type="Pfam" id="PF02953"/>
    </source>
</evidence>
<dbReference type="GO" id="GO:0015031">
    <property type="term" value="P:protein transport"/>
    <property type="evidence" value="ECO:0007669"/>
    <property type="project" value="UniProtKB-KW"/>
</dbReference>
<keyword evidence="1" id="KW-0999">Mitochondrion inner membrane</keyword>
<dbReference type="SUPFAM" id="SSF144122">
    <property type="entry name" value="Tim10-like"/>
    <property type="match status" value="1"/>
</dbReference>
<keyword evidence="1" id="KW-1015">Disulfide bond</keyword>
<accession>A0A699YVE1</accession>
<organism evidence="3 4">
    <name type="scientific">Haematococcus lacustris</name>
    <name type="common">Green alga</name>
    <name type="synonym">Haematococcus pluvialis</name>
    <dbReference type="NCBI Taxonomy" id="44745"/>
    <lineage>
        <taxon>Eukaryota</taxon>
        <taxon>Viridiplantae</taxon>
        <taxon>Chlorophyta</taxon>
        <taxon>core chlorophytes</taxon>
        <taxon>Chlorophyceae</taxon>
        <taxon>CS clade</taxon>
        <taxon>Chlamydomonadales</taxon>
        <taxon>Haematococcaceae</taxon>
        <taxon>Haematococcus</taxon>
    </lineage>
</organism>
<dbReference type="InterPro" id="IPR004217">
    <property type="entry name" value="Tim10-like"/>
</dbReference>
<comment type="similarity">
    <text evidence="1">Belongs to the small Tim family.</text>
</comment>
<dbReference type="Proteomes" id="UP000485058">
    <property type="component" value="Unassembled WGS sequence"/>
</dbReference>
<evidence type="ECO:0000313" key="4">
    <source>
        <dbReference type="Proteomes" id="UP000485058"/>
    </source>
</evidence>
<keyword evidence="1" id="KW-0472">Membrane</keyword>
<comment type="caution">
    <text evidence="3">The sequence shown here is derived from an EMBL/GenBank/DDBJ whole genome shotgun (WGS) entry which is preliminary data.</text>
</comment>
<evidence type="ECO:0000256" key="1">
    <source>
        <dbReference type="RuleBase" id="RU367043"/>
    </source>
</evidence>
<keyword evidence="4" id="KW-1185">Reference proteome</keyword>
<keyword evidence="1" id="KW-0143">Chaperone</keyword>
<name>A0A699YVE1_HAELA</name>
<dbReference type="Gene3D" id="1.10.287.810">
    <property type="entry name" value="Mitochondrial import inner membrane translocase subunit tim13 like domains"/>
    <property type="match status" value="1"/>
</dbReference>
<sequence length="99" mass="10506">MATAEASSSAMSDGDAQGNAATAMALATTELEYRVELLNKFKEGALSIGENSCVDRCCSKYWQGRSVLAVSQMGWVAQPPETRSAMPVLAIRHAYDGSS</sequence>
<keyword evidence="1" id="KW-0653">Protein transport</keyword>
<dbReference type="GO" id="GO:0005743">
    <property type="term" value="C:mitochondrial inner membrane"/>
    <property type="evidence" value="ECO:0007669"/>
    <property type="project" value="UniProtKB-SubCell"/>
</dbReference>
<feature type="domain" description="Tim10-like" evidence="2">
    <location>
        <begin position="39"/>
        <end position="63"/>
    </location>
</feature>
<comment type="function">
    <text evidence="1">Mitochondrial intermembrane chaperone that participates in the import and insertion of some multi-pass transmembrane proteins into the mitochondrial inner membrane. Also required for the transfer of beta-barrel precursors from the TOM complex to the sorting and assembly machinery (SAM complex) of the outer membrane. Acts as a chaperone-like protein that protects the hydrophobic precursors from aggregation and guide them through the mitochondrial intermembrane space.</text>
</comment>
<reference evidence="3 4" key="1">
    <citation type="submission" date="2020-02" db="EMBL/GenBank/DDBJ databases">
        <title>Draft genome sequence of Haematococcus lacustris strain NIES-144.</title>
        <authorList>
            <person name="Morimoto D."/>
            <person name="Nakagawa S."/>
            <person name="Yoshida T."/>
            <person name="Sawayama S."/>
        </authorList>
    </citation>
    <scope>NUCLEOTIDE SEQUENCE [LARGE SCALE GENOMIC DNA]</scope>
    <source>
        <strain evidence="3 4">NIES-144</strain>
    </source>
</reference>
<keyword evidence="1" id="KW-0496">Mitochondrion</keyword>
<gene>
    <name evidence="3" type="ORF">HaLaN_07138</name>
</gene>
<comment type="domain">
    <text evidence="1">The twin CX3C motif contains 4 conserved Cys residues that form 2 disulfide bonds in the mitochondrial intermembrane space.</text>
</comment>
<comment type="subunit">
    <text evidence="1">Heterohexamer.</text>
</comment>
<keyword evidence="1" id="KW-0813">Transport</keyword>
<dbReference type="EMBL" id="BLLF01000418">
    <property type="protein sequence ID" value="GFH11608.1"/>
    <property type="molecule type" value="Genomic_DNA"/>
</dbReference>
<keyword evidence="1" id="KW-0811">Translocation</keyword>
<dbReference type="Pfam" id="PF02953">
    <property type="entry name" value="zf-Tim10_DDP"/>
    <property type="match status" value="1"/>
</dbReference>
<dbReference type="InterPro" id="IPR035427">
    <property type="entry name" value="Tim10-like_dom_sf"/>
</dbReference>
<proteinExistence type="inferred from homology"/>
<comment type="subcellular location">
    <subcellularLocation>
        <location evidence="1">Mitochondrion inner membrane</location>
        <topology evidence="1">Peripheral membrane protein</topology>
        <orientation evidence="1">Intermembrane side</orientation>
    </subcellularLocation>
</comment>